<name>A0ABM0MZ00_SACKO</name>
<feature type="region of interest" description="Disordered" evidence="1">
    <location>
        <begin position="409"/>
        <end position="454"/>
    </location>
</feature>
<gene>
    <name evidence="4" type="primary">LOC100378548</name>
</gene>
<dbReference type="PANTHER" id="PTHR14113:SF6">
    <property type="entry name" value="PROTEIN PICCOLO"/>
    <property type="match status" value="1"/>
</dbReference>
<dbReference type="PROSITE" id="PS50004">
    <property type="entry name" value="C2"/>
    <property type="match status" value="1"/>
</dbReference>
<dbReference type="Pfam" id="PF00168">
    <property type="entry name" value="C2"/>
    <property type="match status" value="1"/>
</dbReference>
<dbReference type="GeneID" id="100378548"/>
<evidence type="ECO:0000313" key="3">
    <source>
        <dbReference type="Proteomes" id="UP000694865"/>
    </source>
</evidence>
<evidence type="ECO:0000256" key="1">
    <source>
        <dbReference type="SAM" id="MobiDB-lite"/>
    </source>
</evidence>
<dbReference type="PANTHER" id="PTHR14113">
    <property type="entry name" value="PICCOLO/BASSOON"/>
    <property type="match status" value="1"/>
</dbReference>
<reference evidence="4" key="1">
    <citation type="submission" date="2025-08" db="UniProtKB">
        <authorList>
            <consortium name="RefSeq"/>
        </authorList>
    </citation>
    <scope>IDENTIFICATION</scope>
    <source>
        <tissue evidence="4">Testes</tissue>
    </source>
</reference>
<protein>
    <submittedName>
        <fullName evidence="4">Regulating synaptic membrane exocytosis protein 1-like</fullName>
    </submittedName>
</protein>
<sequence>MSSAENKRRTKYISRTLNPEWEQVVFYRNIHPLDLQKKSVEFTVWDYDRFSPNDFMGEVLIDLTDNHYLDNRPRWFKLHEHDENNSAELPKPKTLSPTMSRRRQHSTAAPIALQKSRSHTDVMDDQPIMEHRQGSRIDQKARSLTQLAQTESSENAKDQPYGTTPLKAKRPHMQSSFWKEDPISKTIAHVTDCPVNLENERQKTATTTPITFSSSTLPSARSSSTIRTRSSRKDYSPDEPHDAARVALAAAEAVVLQLQPALTEQESQYYNAPLQIQKPYISDETIQLGASQLEPSTDIPIRRTLSAGDATPSIEHLASTSILRRRHGYGSSDTTDSSETGTPRSSRHSSRDRSRSKTSPHRTIREESVTSTISSYYTATDSAMPSMNYGQADSYHMPPLQPITSAHAHTEEHGRDMSPGTHQYGKESKRSPSHHHHQHRSHSRSKHEKHRSRSIETNQFPTEHMGQFSTHSLPSNVSFTRTPSETYIPNLDCRSEAMLDAHTSGYSDTPWIARQPPGAQDIHMNTKAAMYTRMLLGDLGPGQVIDPEMPSKPMNIKHFAADVCDLLINPRWRCSYTTFIRNTTHTNPHVH</sequence>
<organism evidence="3 4">
    <name type="scientific">Saccoglossus kowalevskii</name>
    <name type="common">Acorn worm</name>
    <dbReference type="NCBI Taxonomy" id="10224"/>
    <lineage>
        <taxon>Eukaryota</taxon>
        <taxon>Metazoa</taxon>
        <taxon>Hemichordata</taxon>
        <taxon>Enteropneusta</taxon>
        <taxon>Harrimaniidae</taxon>
        <taxon>Saccoglossus</taxon>
    </lineage>
</organism>
<dbReference type="InterPro" id="IPR000008">
    <property type="entry name" value="C2_dom"/>
</dbReference>
<keyword evidence="3" id="KW-1185">Reference proteome</keyword>
<feature type="domain" description="C2" evidence="2">
    <location>
        <begin position="1"/>
        <end position="76"/>
    </location>
</feature>
<dbReference type="Proteomes" id="UP000694865">
    <property type="component" value="Unplaced"/>
</dbReference>
<dbReference type="InterPro" id="IPR035892">
    <property type="entry name" value="C2_domain_sf"/>
</dbReference>
<dbReference type="RefSeq" id="XP_006825241.1">
    <property type="nucleotide sequence ID" value="XM_006825178.1"/>
</dbReference>
<proteinExistence type="predicted"/>
<dbReference type="SUPFAM" id="SSF49562">
    <property type="entry name" value="C2 domain (Calcium/lipid-binding domain, CaLB)"/>
    <property type="match status" value="1"/>
</dbReference>
<accession>A0ABM0MZ00</accession>
<feature type="compositionally biased region" description="Basic and acidic residues" evidence="1">
    <location>
        <begin position="231"/>
        <end position="242"/>
    </location>
</feature>
<feature type="compositionally biased region" description="Low complexity" evidence="1">
    <location>
        <begin position="211"/>
        <end position="228"/>
    </location>
</feature>
<feature type="region of interest" description="Disordered" evidence="1">
    <location>
        <begin position="199"/>
        <end position="242"/>
    </location>
</feature>
<feature type="compositionally biased region" description="Basic residues" evidence="1">
    <location>
        <begin position="431"/>
        <end position="452"/>
    </location>
</feature>
<dbReference type="InterPro" id="IPR052098">
    <property type="entry name" value="Presynaptic_Scaffold_Bsn/Pclo"/>
</dbReference>
<dbReference type="Gene3D" id="2.60.40.150">
    <property type="entry name" value="C2 domain"/>
    <property type="match status" value="1"/>
</dbReference>
<feature type="region of interest" description="Disordered" evidence="1">
    <location>
        <begin position="83"/>
        <end position="174"/>
    </location>
</feature>
<evidence type="ECO:0000313" key="4">
    <source>
        <dbReference type="RefSeq" id="XP_006825241.1"/>
    </source>
</evidence>
<feature type="compositionally biased region" description="Basic and acidic residues" evidence="1">
    <location>
        <begin position="118"/>
        <end position="141"/>
    </location>
</feature>
<feature type="compositionally biased region" description="Polar residues" evidence="1">
    <location>
        <begin position="142"/>
        <end position="153"/>
    </location>
</feature>
<evidence type="ECO:0000259" key="2">
    <source>
        <dbReference type="PROSITE" id="PS50004"/>
    </source>
</evidence>
<feature type="compositionally biased region" description="Low complexity" evidence="1">
    <location>
        <begin position="330"/>
        <end position="344"/>
    </location>
</feature>
<feature type="region of interest" description="Disordered" evidence="1">
    <location>
        <begin position="318"/>
        <end position="371"/>
    </location>
</feature>